<dbReference type="AlphaFoldDB" id="E1RC48"/>
<dbReference type="OrthoDB" id="9782828at2"/>
<dbReference type="InterPro" id="IPR002220">
    <property type="entry name" value="DapA-like"/>
</dbReference>
<dbReference type="PANTHER" id="PTHR12128:SF66">
    <property type="entry name" value="4-HYDROXY-2-OXOGLUTARATE ALDOLASE, MITOCHONDRIAL"/>
    <property type="match status" value="1"/>
</dbReference>
<keyword evidence="2 3" id="KW-0456">Lyase</keyword>
<dbReference type="eggNOG" id="COG0329">
    <property type="taxonomic scope" value="Bacteria"/>
</dbReference>
<feature type="active site" description="Schiff-base intermediate with substrate" evidence="4">
    <location>
        <position position="162"/>
    </location>
</feature>
<evidence type="ECO:0000256" key="1">
    <source>
        <dbReference type="ARBA" id="ARBA00007592"/>
    </source>
</evidence>
<feature type="binding site" evidence="5">
    <location>
        <position position="204"/>
    </location>
    <ligand>
        <name>pyruvate</name>
        <dbReference type="ChEBI" id="CHEBI:15361"/>
    </ligand>
</feature>
<evidence type="ECO:0000256" key="5">
    <source>
        <dbReference type="PIRSR" id="PIRSR001365-2"/>
    </source>
</evidence>
<dbReference type="PIRSF" id="PIRSF001365">
    <property type="entry name" value="DHDPS"/>
    <property type="match status" value="1"/>
</dbReference>
<dbReference type="Proteomes" id="UP000002318">
    <property type="component" value="Chromosome"/>
</dbReference>
<evidence type="ECO:0000313" key="6">
    <source>
        <dbReference type="EMBL" id="ADK79928.1"/>
    </source>
</evidence>
<reference evidence="6 7" key="1">
    <citation type="journal article" date="2010" name="Stand. Genomic Sci.">
        <title>Complete genome sequence of Spirochaeta smaragdinae type strain (SEBR 4228).</title>
        <authorList>
            <person name="Mavromatis K."/>
            <person name="Yasawong M."/>
            <person name="Chertkov O."/>
            <person name="Lapidus A."/>
            <person name="Lucas S."/>
            <person name="Nolan M."/>
            <person name="Del Rio T.G."/>
            <person name="Tice H."/>
            <person name="Cheng J.F."/>
            <person name="Pitluck S."/>
            <person name="Liolios K."/>
            <person name="Ivanova N."/>
            <person name="Tapia R."/>
            <person name="Han C."/>
            <person name="Bruce D."/>
            <person name="Goodwin L."/>
            <person name="Pati A."/>
            <person name="Chen A."/>
            <person name="Palaniappan K."/>
            <person name="Land M."/>
            <person name="Hauser L."/>
            <person name="Chang Y.J."/>
            <person name="Jeffries C.D."/>
            <person name="Detter J.C."/>
            <person name="Rohde M."/>
            <person name="Brambilla E."/>
            <person name="Spring S."/>
            <person name="Goker M."/>
            <person name="Sikorski J."/>
            <person name="Woyke T."/>
            <person name="Bristow J."/>
            <person name="Eisen J.A."/>
            <person name="Markowitz V."/>
            <person name="Hugenholtz P."/>
            <person name="Klenk H.P."/>
            <person name="Kyrpides N.C."/>
        </authorList>
    </citation>
    <scope>NUCLEOTIDE SEQUENCE [LARGE SCALE GENOMIC DNA]</scope>
    <source>
        <strain evidence="7">DSM 11293 / JCM 15392 / SEBR 4228</strain>
    </source>
</reference>
<dbReference type="EMBL" id="CP002116">
    <property type="protein sequence ID" value="ADK79928.1"/>
    <property type="molecule type" value="Genomic_DNA"/>
</dbReference>
<dbReference type="CDD" id="cd00408">
    <property type="entry name" value="DHDPS-like"/>
    <property type="match status" value="1"/>
</dbReference>
<evidence type="ECO:0000256" key="4">
    <source>
        <dbReference type="PIRSR" id="PIRSR001365-1"/>
    </source>
</evidence>
<evidence type="ECO:0000256" key="3">
    <source>
        <dbReference type="PIRNR" id="PIRNR001365"/>
    </source>
</evidence>
<dbReference type="KEGG" id="ssm:Spirs_0793"/>
<dbReference type="GO" id="GO:0008840">
    <property type="term" value="F:4-hydroxy-tetrahydrodipicolinate synthase activity"/>
    <property type="evidence" value="ECO:0007669"/>
    <property type="project" value="TreeGrafter"/>
</dbReference>
<dbReference type="SMART" id="SM01130">
    <property type="entry name" value="DHDPS"/>
    <property type="match status" value="1"/>
</dbReference>
<dbReference type="Gene3D" id="3.20.20.70">
    <property type="entry name" value="Aldolase class I"/>
    <property type="match status" value="1"/>
</dbReference>
<feature type="active site" description="Proton donor/acceptor" evidence="4">
    <location>
        <position position="136"/>
    </location>
</feature>
<dbReference type="STRING" id="573413.Spirs_0793"/>
<evidence type="ECO:0000313" key="7">
    <source>
        <dbReference type="Proteomes" id="UP000002318"/>
    </source>
</evidence>
<name>E1RC48_SEDSS</name>
<dbReference type="RefSeq" id="WP_013253392.1">
    <property type="nucleotide sequence ID" value="NC_014364.1"/>
</dbReference>
<dbReference type="InterPro" id="IPR013785">
    <property type="entry name" value="Aldolase_TIM"/>
</dbReference>
<comment type="similarity">
    <text evidence="1 3">Belongs to the DapA family.</text>
</comment>
<dbReference type="HOGENOM" id="CLU_049343_5_1_12"/>
<sequence length="293" mass="32458">MNELPRGIIPPIAVPFDNHGSLDERLLRLEMRFLNRCGVHGISTGGSTGEGSLLTEDEIVRCVEVVQEEKNKTLPIIAGIIRNSTREVIAIATKLKGLAVDALLITPPFYYGASPESNYEFYAEIAKAINIPIIVYNVVPANVIQPEMFIRLLNIEGIVGIKQVNPVIHAETVALYDDRCTAYTYSACDFMLYSTYVAGSDGAISALATIAPKLCVKQWNAFLQGDQKTASEIQRRLLPVVQCYQKQPFPGRVKTLLRLQGRDLGIARMPNLMPQEAEIDQMRHIMAEAELLS</sequence>
<keyword evidence="7" id="KW-1185">Reference proteome</keyword>
<gene>
    <name evidence="6" type="ordered locus">Spirs_0793</name>
</gene>
<organism evidence="6 7">
    <name type="scientific">Sediminispirochaeta smaragdinae (strain DSM 11293 / JCM 15392 / SEBR 4228)</name>
    <name type="common">Spirochaeta smaragdinae</name>
    <dbReference type="NCBI Taxonomy" id="573413"/>
    <lineage>
        <taxon>Bacteria</taxon>
        <taxon>Pseudomonadati</taxon>
        <taxon>Spirochaetota</taxon>
        <taxon>Spirochaetia</taxon>
        <taxon>Spirochaetales</taxon>
        <taxon>Spirochaetaceae</taxon>
        <taxon>Sediminispirochaeta</taxon>
    </lineage>
</organism>
<protein>
    <submittedName>
        <fullName evidence="6">Dihydrodipicolinate synthetase</fullName>
    </submittedName>
</protein>
<accession>E1RC48</accession>
<dbReference type="PANTHER" id="PTHR12128">
    <property type="entry name" value="DIHYDRODIPICOLINATE SYNTHASE"/>
    <property type="match status" value="1"/>
</dbReference>
<evidence type="ECO:0000256" key="2">
    <source>
        <dbReference type="ARBA" id="ARBA00023239"/>
    </source>
</evidence>
<dbReference type="PRINTS" id="PR00146">
    <property type="entry name" value="DHPICSNTHASE"/>
</dbReference>
<feature type="binding site" evidence="5">
    <location>
        <position position="48"/>
    </location>
    <ligand>
        <name>pyruvate</name>
        <dbReference type="ChEBI" id="CHEBI:15361"/>
    </ligand>
</feature>
<proteinExistence type="inferred from homology"/>
<dbReference type="SUPFAM" id="SSF51569">
    <property type="entry name" value="Aldolase"/>
    <property type="match status" value="1"/>
</dbReference>
<dbReference type="Pfam" id="PF00701">
    <property type="entry name" value="DHDPS"/>
    <property type="match status" value="1"/>
</dbReference>